<name>A0ABV6SB07_9SPHN</name>
<organism evidence="1 2">
    <name type="scientific">Novosphingobium clariflavum</name>
    <dbReference type="NCBI Taxonomy" id="2029884"/>
    <lineage>
        <taxon>Bacteria</taxon>
        <taxon>Pseudomonadati</taxon>
        <taxon>Pseudomonadota</taxon>
        <taxon>Alphaproteobacteria</taxon>
        <taxon>Sphingomonadales</taxon>
        <taxon>Sphingomonadaceae</taxon>
        <taxon>Novosphingobium</taxon>
    </lineage>
</organism>
<dbReference type="RefSeq" id="WP_267223913.1">
    <property type="nucleotide sequence ID" value="NZ_JAPCWC010000028.1"/>
</dbReference>
<dbReference type="Proteomes" id="UP001589858">
    <property type="component" value="Unassembled WGS sequence"/>
</dbReference>
<accession>A0ABV6SB07</accession>
<keyword evidence="2" id="KW-1185">Reference proteome</keyword>
<gene>
    <name evidence="1" type="ORF">ACFFF8_17770</name>
</gene>
<protein>
    <submittedName>
        <fullName evidence="1">Uncharacterized protein</fullName>
    </submittedName>
</protein>
<dbReference type="EMBL" id="JBHLTM010000067">
    <property type="protein sequence ID" value="MFC0686437.1"/>
    <property type="molecule type" value="Genomic_DNA"/>
</dbReference>
<proteinExistence type="predicted"/>
<comment type="caution">
    <text evidence="1">The sequence shown here is derived from an EMBL/GenBank/DDBJ whole genome shotgun (WGS) entry which is preliminary data.</text>
</comment>
<evidence type="ECO:0000313" key="1">
    <source>
        <dbReference type="EMBL" id="MFC0686437.1"/>
    </source>
</evidence>
<sequence>MGALALCPADLRAIDGEHCVMDVRLGEVLGMAQPLDIRRVIRKNEGELSLHGSIRAARELIEHGKGGRREVTTYYLSEAQALLICMFSRAPNAAAVRAQIITVYMAYRRGELTASAPTSEERAFDRLERRIDILERAAGTRALVESPQYAAAVTYTPAIFRYRNDAGDRRKMRFPDWWGDQPVRAAVLLRHRQMTIDQAIRELREEFGDRAPSRSSLGRFWRNYDKNWGIS</sequence>
<evidence type="ECO:0000313" key="2">
    <source>
        <dbReference type="Proteomes" id="UP001589858"/>
    </source>
</evidence>
<reference evidence="1 2" key="1">
    <citation type="submission" date="2024-09" db="EMBL/GenBank/DDBJ databases">
        <authorList>
            <person name="Sun Q."/>
            <person name="Mori K."/>
        </authorList>
    </citation>
    <scope>NUCLEOTIDE SEQUENCE [LARGE SCALE GENOMIC DNA]</scope>
    <source>
        <strain evidence="1 2">CICC 11035S</strain>
    </source>
</reference>